<dbReference type="InterPro" id="IPR001223">
    <property type="entry name" value="Glyco_hydro18_cat"/>
</dbReference>
<evidence type="ECO:0000256" key="2">
    <source>
        <dbReference type="ARBA" id="ARBA00012729"/>
    </source>
</evidence>
<dbReference type="Pfam" id="PF00041">
    <property type="entry name" value="fn3"/>
    <property type="match status" value="1"/>
</dbReference>
<dbReference type="Gene3D" id="2.60.40.10">
    <property type="entry name" value="Immunoglobulins"/>
    <property type="match status" value="1"/>
</dbReference>
<organism evidence="8 9">
    <name type="scientific">Pseudomonas antarctica</name>
    <dbReference type="NCBI Taxonomy" id="219572"/>
    <lineage>
        <taxon>Bacteria</taxon>
        <taxon>Pseudomonadati</taxon>
        <taxon>Pseudomonadota</taxon>
        <taxon>Gammaproteobacteria</taxon>
        <taxon>Pseudomonadales</taxon>
        <taxon>Pseudomonadaceae</taxon>
        <taxon>Pseudomonas</taxon>
    </lineage>
</organism>
<dbReference type="GO" id="GO:0030246">
    <property type="term" value="F:carbohydrate binding"/>
    <property type="evidence" value="ECO:0007669"/>
    <property type="project" value="InterPro"/>
</dbReference>
<dbReference type="Pfam" id="PF00704">
    <property type="entry name" value="Glyco_hydro_18"/>
    <property type="match status" value="1"/>
</dbReference>
<keyword evidence="4 5" id="KW-0326">Glycosidase</keyword>
<evidence type="ECO:0000259" key="6">
    <source>
        <dbReference type="PROSITE" id="PS50853"/>
    </source>
</evidence>
<keyword evidence="3 5" id="KW-0378">Hydrolase</keyword>
<evidence type="ECO:0000313" key="8">
    <source>
        <dbReference type="EMBL" id="ANF85031.1"/>
    </source>
</evidence>
<protein>
    <recommendedName>
        <fullName evidence="2">chitinase</fullName>
        <ecNumber evidence="2">3.2.1.14</ecNumber>
    </recommendedName>
</protein>
<dbReference type="InterPro" id="IPR036116">
    <property type="entry name" value="FN3_sf"/>
</dbReference>
<dbReference type="InterPro" id="IPR003961">
    <property type="entry name" value="FN3_dom"/>
</dbReference>
<dbReference type="GO" id="GO:0008843">
    <property type="term" value="F:endochitinase activity"/>
    <property type="evidence" value="ECO:0007669"/>
    <property type="project" value="UniProtKB-EC"/>
</dbReference>
<dbReference type="InterPro" id="IPR013783">
    <property type="entry name" value="Ig-like_fold"/>
</dbReference>
<dbReference type="RefSeq" id="WP_064451322.1">
    <property type="nucleotide sequence ID" value="NZ_CP015600.1"/>
</dbReference>
<dbReference type="PROSITE" id="PS50853">
    <property type="entry name" value="FN3"/>
    <property type="match status" value="1"/>
</dbReference>
<dbReference type="GO" id="GO:0005975">
    <property type="term" value="P:carbohydrate metabolic process"/>
    <property type="evidence" value="ECO:0007669"/>
    <property type="project" value="InterPro"/>
</dbReference>
<proteinExistence type="inferred from homology"/>
<dbReference type="InterPro" id="IPR003610">
    <property type="entry name" value="CBM5/12"/>
</dbReference>
<dbReference type="InterPro" id="IPR036573">
    <property type="entry name" value="CBM_sf_5/12"/>
</dbReference>
<dbReference type="GO" id="GO:0005576">
    <property type="term" value="C:extracellular region"/>
    <property type="evidence" value="ECO:0007669"/>
    <property type="project" value="InterPro"/>
</dbReference>
<evidence type="ECO:0000256" key="1">
    <source>
        <dbReference type="ARBA" id="ARBA00009121"/>
    </source>
</evidence>
<sequence>MSKIDFSLLKSTINDSASLMPDIANKKILMGFWHNWPAGHSDGYQGGHFANLELVDIPKDYNVVAVAFMKGQGIPTFKPYNLSDDEFRRQVGVLNSQGRAVLISLGGADAHIELHKGDEQPLANEIIRLVETYGFDGLDIDLEQSAIDFADNKTVLPTALKLVKDHYKGEGKHFIISMAPEFPYLRAGGKYVDYIQALEGYYDFIAPQYYNQGGDGIWVQEFNNGQGVWIAQNNDAMKEDFLYYLTESLVTGTRDYIAIPVDKFVIGLPTNIDAAATGYVIEPAAVVNAFKRLDAAGHSIKGLMTWSINWDNGVSRDNVPYDWEFYNRYAPLIHGDTGIGDRPTAPANLSYKDVTETRVTLSWGAAAGPRPIQTYTLYRNVTPIGQTANLTREDSGLTPNTQYSYFVTATDSLGKESLPSMSLSVRTAGDVTDPEYPEWQLDHRYRKGDGVTYEGNRYLCLQEHASNSGWTPPVAFTLWSKVAIKRRA</sequence>
<dbReference type="KEGG" id="panr:A7J50_1606"/>
<dbReference type="CDD" id="cd12214">
    <property type="entry name" value="ChiA1_BD"/>
    <property type="match status" value="1"/>
</dbReference>
<name>A0A172YXV8_9PSED</name>
<evidence type="ECO:0000259" key="7">
    <source>
        <dbReference type="PROSITE" id="PS51910"/>
    </source>
</evidence>
<dbReference type="CDD" id="cd02871">
    <property type="entry name" value="GH18_chitinase_D-like"/>
    <property type="match status" value="1"/>
</dbReference>
<evidence type="ECO:0000256" key="4">
    <source>
        <dbReference type="ARBA" id="ARBA00023295"/>
    </source>
</evidence>
<dbReference type="CDD" id="cd00063">
    <property type="entry name" value="FN3"/>
    <property type="match status" value="1"/>
</dbReference>
<reference evidence="8 9" key="1">
    <citation type="submission" date="2016-05" db="EMBL/GenBank/DDBJ databases">
        <title>Complete genome sequence of Pseudomonas antarctica PAMC 27494.</title>
        <authorList>
            <person name="Lee J."/>
        </authorList>
    </citation>
    <scope>NUCLEOTIDE SEQUENCE [LARGE SCALE GENOMIC DNA]</scope>
    <source>
        <strain evidence="8 9">PAMC 27494</strain>
    </source>
</reference>
<dbReference type="FunFam" id="3.20.20.80:FF:000133">
    <property type="entry name" value="Chitinase C1"/>
    <property type="match status" value="1"/>
</dbReference>
<dbReference type="EMBL" id="CP015600">
    <property type="protein sequence ID" value="ANF85031.1"/>
    <property type="molecule type" value="Genomic_DNA"/>
</dbReference>
<dbReference type="PROSITE" id="PS01095">
    <property type="entry name" value="GH18_1"/>
    <property type="match status" value="1"/>
</dbReference>
<dbReference type="Gene3D" id="2.10.10.20">
    <property type="entry name" value="Carbohydrate-binding module superfamily 5/12"/>
    <property type="match status" value="1"/>
</dbReference>
<dbReference type="InterPro" id="IPR050542">
    <property type="entry name" value="Glycosyl_Hydrlase18_Chitinase"/>
</dbReference>
<comment type="similarity">
    <text evidence="1">Belongs to the glycosyl hydrolase 18 family. Chitinase class II subfamily.</text>
</comment>
<accession>A0A172YXV8</accession>
<feature type="domain" description="Fibronectin type-III" evidence="6">
    <location>
        <begin position="345"/>
        <end position="430"/>
    </location>
</feature>
<dbReference type="AlphaFoldDB" id="A0A172YXV8"/>
<dbReference type="InterPro" id="IPR017853">
    <property type="entry name" value="GH"/>
</dbReference>
<dbReference type="SUPFAM" id="SSF51445">
    <property type="entry name" value="(Trans)glycosidases"/>
    <property type="match status" value="1"/>
</dbReference>
<dbReference type="Gene3D" id="3.20.20.80">
    <property type="entry name" value="Glycosidases"/>
    <property type="match status" value="1"/>
</dbReference>
<dbReference type="PANTHER" id="PTHR45708">
    <property type="entry name" value="ENDOCHITINASE"/>
    <property type="match status" value="1"/>
</dbReference>
<dbReference type="PATRIC" id="fig|219572.3.peg.1643"/>
<dbReference type="PROSITE" id="PS51910">
    <property type="entry name" value="GH18_2"/>
    <property type="match status" value="1"/>
</dbReference>
<gene>
    <name evidence="8" type="ORF">A7J50_1606</name>
</gene>
<feature type="domain" description="GH18" evidence="7">
    <location>
        <begin position="27"/>
        <end position="329"/>
    </location>
</feature>
<dbReference type="InterPro" id="IPR001579">
    <property type="entry name" value="Glyco_hydro_18_chit_AS"/>
</dbReference>
<dbReference type="SMART" id="SM00060">
    <property type="entry name" value="FN3"/>
    <property type="match status" value="1"/>
</dbReference>
<dbReference type="SUPFAM" id="SSF49265">
    <property type="entry name" value="Fibronectin type III"/>
    <property type="match status" value="1"/>
</dbReference>
<dbReference type="SMART" id="SM00495">
    <property type="entry name" value="ChtBD3"/>
    <property type="match status" value="1"/>
</dbReference>
<dbReference type="EC" id="3.2.1.14" evidence="2"/>
<dbReference type="STRING" id="219572.A7J50_1606"/>
<evidence type="ECO:0000256" key="3">
    <source>
        <dbReference type="ARBA" id="ARBA00022801"/>
    </source>
</evidence>
<evidence type="ECO:0000313" key="9">
    <source>
        <dbReference type="Proteomes" id="UP000077829"/>
    </source>
</evidence>
<dbReference type="Proteomes" id="UP000077829">
    <property type="component" value="Chromosome"/>
</dbReference>
<evidence type="ECO:0000256" key="5">
    <source>
        <dbReference type="RuleBase" id="RU000489"/>
    </source>
</evidence>
<dbReference type="SUPFAM" id="SSF51055">
    <property type="entry name" value="Carbohydrate binding domain"/>
    <property type="match status" value="1"/>
</dbReference>
<dbReference type="Pfam" id="PF02839">
    <property type="entry name" value="CBM_5_12"/>
    <property type="match status" value="1"/>
</dbReference>
<dbReference type="PANTHER" id="PTHR45708:SF49">
    <property type="entry name" value="ENDOCHITINASE"/>
    <property type="match status" value="1"/>
</dbReference>